<keyword evidence="2" id="KW-1185">Reference proteome</keyword>
<protein>
    <submittedName>
        <fullName evidence="1">Uncharacterized protein</fullName>
    </submittedName>
</protein>
<dbReference type="OrthoDB" id="3871628at2"/>
<reference evidence="1 2" key="1">
    <citation type="submission" date="2015-02" db="EMBL/GenBank/DDBJ databases">
        <title>Draft genome sequence of Kitasatospora griseola MF730-N6, a bafilomycin, terpentecin and satosporin producer.</title>
        <authorList>
            <person name="Arens J.C."/>
            <person name="Haltli B."/>
            <person name="Kerr R.G."/>
        </authorList>
    </citation>
    <scope>NUCLEOTIDE SEQUENCE [LARGE SCALE GENOMIC DNA]</scope>
    <source>
        <strain evidence="1 2">MF730-N6</strain>
    </source>
</reference>
<dbReference type="STRING" id="2064.TR51_32315"/>
<proteinExistence type="predicted"/>
<accession>A0A0D0PSI8</accession>
<evidence type="ECO:0000313" key="2">
    <source>
        <dbReference type="Proteomes" id="UP000032066"/>
    </source>
</evidence>
<evidence type="ECO:0000313" key="1">
    <source>
        <dbReference type="EMBL" id="KIQ63367.1"/>
    </source>
</evidence>
<dbReference type="Proteomes" id="UP000032066">
    <property type="component" value="Unassembled WGS sequence"/>
</dbReference>
<name>A0A0D0PSI8_KITGR</name>
<sequence length="166" mass="19170">MSTWHPPAPPGLNTGPLPRRSAFGLWLQFGLQWFWLPFRIVWDFLDNSVAFDGTAEPGVAKFVLTPSRYRLERQGTREEWEAWAGRALDRGIERGLATVRRNQEFNANKYRYKFKGDELVPRTTIRRRYYRGIGLDGLAVLAARRGWQVDWSSGTAEVRVFRPQGG</sequence>
<gene>
    <name evidence="1" type="ORF">TR51_32315</name>
</gene>
<dbReference type="EMBL" id="JXZB01000004">
    <property type="protein sequence ID" value="KIQ63367.1"/>
    <property type="molecule type" value="Genomic_DNA"/>
</dbReference>
<dbReference type="PATRIC" id="fig|2064.6.peg.6842"/>
<organism evidence="1 2">
    <name type="scientific">Kitasatospora griseola</name>
    <name type="common">Streptomyces griseolosporeus</name>
    <dbReference type="NCBI Taxonomy" id="2064"/>
    <lineage>
        <taxon>Bacteria</taxon>
        <taxon>Bacillati</taxon>
        <taxon>Actinomycetota</taxon>
        <taxon>Actinomycetes</taxon>
        <taxon>Kitasatosporales</taxon>
        <taxon>Streptomycetaceae</taxon>
        <taxon>Kitasatospora</taxon>
    </lineage>
</organism>
<dbReference type="AlphaFoldDB" id="A0A0D0PSI8"/>
<comment type="caution">
    <text evidence="1">The sequence shown here is derived from an EMBL/GenBank/DDBJ whole genome shotgun (WGS) entry which is preliminary data.</text>
</comment>
<dbReference type="RefSeq" id="WP_043915726.1">
    <property type="nucleotide sequence ID" value="NZ_JXZB01000004.1"/>
</dbReference>